<keyword evidence="2" id="KW-0808">Transferase</keyword>
<sequence>MFETERCSMNVFKKTDHADVKKLFLNEDVRKYLGGIRDEVSISGVLNSMLNPPDNAFYWVVREKQKDKFIGLVSLGLHHDGIFHEVSYQLLPNWWGKGYGKEAVQLIIRFALNDLKLKKIVAETQSANKSSCKLLEKLGMQLEYKVIRFGAEQAVYSLKSS</sequence>
<accession>A0A417Y9N1</accession>
<dbReference type="GO" id="GO:0016747">
    <property type="term" value="F:acyltransferase activity, transferring groups other than amino-acyl groups"/>
    <property type="evidence" value="ECO:0007669"/>
    <property type="project" value="InterPro"/>
</dbReference>
<dbReference type="InterPro" id="IPR016181">
    <property type="entry name" value="Acyl_CoA_acyltransferase"/>
</dbReference>
<dbReference type="OrthoDB" id="9798081at2"/>
<dbReference type="InterPro" id="IPR051531">
    <property type="entry name" value="N-acetyltransferase"/>
</dbReference>
<protein>
    <submittedName>
        <fullName evidence="2">N-acetyltransferase</fullName>
    </submittedName>
</protein>
<dbReference type="Proteomes" id="UP000285456">
    <property type="component" value="Unassembled WGS sequence"/>
</dbReference>
<dbReference type="SUPFAM" id="SSF55729">
    <property type="entry name" value="Acyl-CoA N-acyltransferases (Nat)"/>
    <property type="match status" value="1"/>
</dbReference>
<feature type="domain" description="N-acetyltransferase" evidence="1">
    <location>
        <begin position="18"/>
        <end position="161"/>
    </location>
</feature>
<dbReference type="PROSITE" id="PS51186">
    <property type="entry name" value="GNAT"/>
    <property type="match status" value="1"/>
</dbReference>
<reference evidence="2 3" key="1">
    <citation type="journal article" date="2007" name="Int. J. Syst. Evol. Microbiol.">
        <title>Oceanobacillus profundus sp. nov., isolated from a deep-sea sediment core.</title>
        <authorList>
            <person name="Kim Y.G."/>
            <person name="Choi D.H."/>
            <person name="Hyun S."/>
            <person name="Cho B.C."/>
        </authorList>
    </citation>
    <scope>NUCLEOTIDE SEQUENCE [LARGE SCALE GENOMIC DNA]</scope>
    <source>
        <strain evidence="2 3">DSM 18246</strain>
    </source>
</reference>
<evidence type="ECO:0000313" key="3">
    <source>
        <dbReference type="Proteomes" id="UP000285456"/>
    </source>
</evidence>
<proteinExistence type="predicted"/>
<dbReference type="EMBL" id="QWEH01000030">
    <property type="protein sequence ID" value="RHW29295.1"/>
    <property type="molecule type" value="Genomic_DNA"/>
</dbReference>
<organism evidence="2 3">
    <name type="scientific">Oceanobacillus profundus</name>
    <dbReference type="NCBI Taxonomy" id="372463"/>
    <lineage>
        <taxon>Bacteria</taxon>
        <taxon>Bacillati</taxon>
        <taxon>Bacillota</taxon>
        <taxon>Bacilli</taxon>
        <taxon>Bacillales</taxon>
        <taxon>Bacillaceae</taxon>
        <taxon>Oceanobacillus</taxon>
    </lineage>
</organism>
<gene>
    <name evidence="2" type="ORF">D1B32_22740</name>
</gene>
<evidence type="ECO:0000259" key="1">
    <source>
        <dbReference type="PROSITE" id="PS51186"/>
    </source>
</evidence>
<evidence type="ECO:0000313" key="2">
    <source>
        <dbReference type="EMBL" id="RHW29295.1"/>
    </source>
</evidence>
<dbReference type="PANTHER" id="PTHR43792">
    <property type="entry name" value="GNAT FAMILY, PUTATIVE (AFU_ORTHOLOGUE AFUA_3G00765)-RELATED-RELATED"/>
    <property type="match status" value="1"/>
</dbReference>
<dbReference type="AlphaFoldDB" id="A0A417Y9N1"/>
<dbReference type="InterPro" id="IPR000182">
    <property type="entry name" value="GNAT_dom"/>
</dbReference>
<name>A0A417Y9N1_9BACI</name>
<keyword evidence="3" id="KW-1185">Reference proteome</keyword>
<dbReference type="Gene3D" id="3.40.630.30">
    <property type="match status" value="1"/>
</dbReference>
<dbReference type="RefSeq" id="WP_118890463.1">
    <property type="nucleotide sequence ID" value="NZ_PHUT01000028.1"/>
</dbReference>
<dbReference type="Pfam" id="PF13302">
    <property type="entry name" value="Acetyltransf_3"/>
    <property type="match status" value="1"/>
</dbReference>
<comment type="caution">
    <text evidence="2">The sequence shown here is derived from an EMBL/GenBank/DDBJ whole genome shotgun (WGS) entry which is preliminary data.</text>
</comment>
<dbReference type="PANTHER" id="PTHR43792:SF1">
    <property type="entry name" value="N-ACETYLTRANSFERASE DOMAIN-CONTAINING PROTEIN"/>
    <property type="match status" value="1"/>
</dbReference>